<keyword evidence="2" id="KW-0472">Membrane</keyword>
<dbReference type="Proteomes" id="UP000316476">
    <property type="component" value="Unassembled WGS sequence"/>
</dbReference>
<name>A0A5C6FFQ9_9PLAN</name>
<evidence type="ECO:0000256" key="2">
    <source>
        <dbReference type="SAM" id="Phobius"/>
    </source>
</evidence>
<comment type="caution">
    <text evidence="3">The sequence shown here is derived from an EMBL/GenBank/DDBJ whole genome shotgun (WGS) entry which is preliminary data.</text>
</comment>
<accession>A0A5C6FFQ9</accession>
<evidence type="ECO:0000256" key="1">
    <source>
        <dbReference type="SAM" id="MobiDB-lite"/>
    </source>
</evidence>
<proteinExistence type="predicted"/>
<dbReference type="RefSeq" id="WP_146416517.1">
    <property type="nucleotide sequence ID" value="NZ_SJPZ01000005.1"/>
</dbReference>
<keyword evidence="2" id="KW-1133">Transmembrane helix</keyword>
<evidence type="ECO:0000313" key="4">
    <source>
        <dbReference type="Proteomes" id="UP000316476"/>
    </source>
</evidence>
<protein>
    <submittedName>
        <fullName evidence="3">Uncharacterized protein</fullName>
    </submittedName>
</protein>
<organism evidence="3 4">
    <name type="scientific">Crateriforma conspicua</name>
    <dbReference type="NCBI Taxonomy" id="2527996"/>
    <lineage>
        <taxon>Bacteria</taxon>
        <taxon>Pseudomonadati</taxon>
        <taxon>Planctomycetota</taxon>
        <taxon>Planctomycetia</taxon>
        <taxon>Planctomycetales</taxon>
        <taxon>Planctomycetaceae</taxon>
        <taxon>Crateriforma</taxon>
    </lineage>
</organism>
<gene>
    <name evidence="3" type="ORF">V7x_55020</name>
</gene>
<evidence type="ECO:0000313" key="3">
    <source>
        <dbReference type="EMBL" id="TWU59592.1"/>
    </source>
</evidence>
<feature type="region of interest" description="Disordered" evidence="1">
    <location>
        <begin position="1"/>
        <end position="21"/>
    </location>
</feature>
<sequence>MLRNQSDRPTTFLPPDSMPTFGSHRRGGVGSGIGFGFLSWMPALTPGRFMWGLMAFKMIAPIATMAGLYLFWPYLLNFAVGQSLGGGPVAEPSSGASMGTMLEWGWGLTKLVVRTAVGG</sequence>
<keyword evidence="2" id="KW-0812">Transmembrane</keyword>
<dbReference type="EMBL" id="SJPZ01000005">
    <property type="protein sequence ID" value="TWU59592.1"/>
    <property type="molecule type" value="Genomic_DNA"/>
</dbReference>
<dbReference type="AlphaFoldDB" id="A0A5C6FFQ9"/>
<reference evidence="3 4" key="1">
    <citation type="submission" date="2019-02" db="EMBL/GenBank/DDBJ databases">
        <title>Deep-cultivation of Planctomycetes and their phenomic and genomic characterization uncovers novel biology.</title>
        <authorList>
            <person name="Wiegand S."/>
            <person name="Jogler M."/>
            <person name="Boedeker C."/>
            <person name="Pinto D."/>
            <person name="Vollmers J."/>
            <person name="Rivas-Marin E."/>
            <person name="Kohn T."/>
            <person name="Peeters S.H."/>
            <person name="Heuer A."/>
            <person name="Rast P."/>
            <person name="Oberbeckmann S."/>
            <person name="Bunk B."/>
            <person name="Jeske O."/>
            <person name="Meyerdierks A."/>
            <person name="Storesund J.E."/>
            <person name="Kallscheuer N."/>
            <person name="Luecker S."/>
            <person name="Lage O.M."/>
            <person name="Pohl T."/>
            <person name="Merkel B.J."/>
            <person name="Hornburger P."/>
            <person name="Mueller R.-W."/>
            <person name="Bruemmer F."/>
            <person name="Labrenz M."/>
            <person name="Spormann A.M."/>
            <person name="Op Den Camp H."/>
            <person name="Overmann J."/>
            <person name="Amann R."/>
            <person name="Jetten M.S.M."/>
            <person name="Mascher T."/>
            <person name="Medema M.H."/>
            <person name="Devos D.P."/>
            <person name="Kaster A.-K."/>
            <person name="Ovreas L."/>
            <person name="Rohde M."/>
            <person name="Galperin M.Y."/>
            <person name="Jogler C."/>
        </authorList>
    </citation>
    <scope>NUCLEOTIDE SEQUENCE [LARGE SCALE GENOMIC DNA]</scope>
    <source>
        <strain evidence="3 4">V7</strain>
    </source>
</reference>
<feature type="transmembrane region" description="Helical" evidence="2">
    <location>
        <begin position="49"/>
        <end position="72"/>
    </location>
</feature>